<feature type="binding site" evidence="6">
    <location>
        <position position="61"/>
    </location>
    <ligand>
        <name>Zn(2+)</name>
        <dbReference type="ChEBI" id="CHEBI:29105"/>
        <label>1</label>
    </ligand>
</feature>
<dbReference type="EC" id="3.5.2.3" evidence="6"/>
<dbReference type="InterPro" id="IPR032466">
    <property type="entry name" value="Metal_Hydrolase"/>
</dbReference>
<feature type="binding site" evidence="6">
    <location>
        <position position="155"/>
    </location>
    <ligand>
        <name>Zn(2+)</name>
        <dbReference type="ChEBI" id="CHEBI:29105"/>
        <label>1</label>
    </ligand>
</feature>
<feature type="binding site" evidence="6">
    <location>
        <begin position="63"/>
        <end position="65"/>
    </location>
    <ligand>
        <name>substrate</name>
    </ligand>
</feature>
<evidence type="ECO:0000256" key="1">
    <source>
        <dbReference type="ARBA" id="ARBA00002368"/>
    </source>
</evidence>
<evidence type="ECO:0000256" key="6">
    <source>
        <dbReference type="HAMAP-Rule" id="MF_00220"/>
    </source>
</evidence>
<dbReference type="HAMAP" id="MF_00220_B">
    <property type="entry name" value="PyrC_classI_B"/>
    <property type="match status" value="1"/>
</dbReference>
<name>A0A541B252_9NOCA</name>
<comment type="function">
    <text evidence="1 6">Catalyzes the reversible cyclization of carbamoyl aspartate to dihydroorotate.</text>
</comment>
<accession>A0A541B252</accession>
<keyword evidence="4 6" id="KW-0378">Hydrolase</keyword>
<dbReference type="Pfam" id="PF12890">
    <property type="entry name" value="DHOase"/>
    <property type="match status" value="1"/>
</dbReference>
<dbReference type="NCBIfam" id="NF006836">
    <property type="entry name" value="PRK09357.1-1"/>
    <property type="match status" value="1"/>
</dbReference>
<dbReference type="RefSeq" id="WP_142101767.1">
    <property type="nucleotide sequence ID" value="NZ_VIGH01000008.1"/>
</dbReference>
<comment type="caution">
    <text evidence="8">The sequence shown here is derived from an EMBL/GenBank/DDBJ whole genome shotgun (WGS) entry which is preliminary data.</text>
</comment>
<dbReference type="InterPro" id="IPR050138">
    <property type="entry name" value="DHOase/Allantoinase_Hydrolase"/>
</dbReference>
<dbReference type="UniPathway" id="UPA00070">
    <property type="reaction ID" value="UER00117"/>
</dbReference>
<keyword evidence="9" id="KW-1185">Reference proteome</keyword>
<dbReference type="CDD" id="cd01317">
    <property type="entry name" value="DHOase_IIa"/>
    <property type="match status" value="1"/>
</dbReference>
<dbReference type="PANTHER" id="PTHR43668">
    <property type="entry name" value="ALLANTOINASE"/>
    <property type="match status" value="1"/>
</dbReference>
<feature type="domain" description="Dihydroorotase catalytic" evidence="7">
    <location>
        <begin position="51"/>
        <end position="238"/>
    </location>
</feature>
<organism evidence="8 9">
    <name type="scientific">Rhodococcus spelaei</name>
    <dbReference type="NCBI Taxonomy" id="2546320"/>
    <lineage>
        <taxon>Bacteria</taxon>
        <taxon>Bacillati</taxon>
        <taxon>Actinomycetota</taxon>
        <taxon>Actinomycetes</taxon>
        <taxon>Mycobacteriales</taxon>
        <taxon>Nocardiaceae</taxon>
        <taxon>Rhodococcus</taxon>
    </lineage>
</organism>
<feature type="binding site" evidence="6">
    <location>
        <begin position="326"/>
        <end position="327"/>
    </location>
    <ligand>
        <name>substrate</name>
    </ligand>
</feature>
<dbReference type="GO" id="GO:0004038">
    <property type="term" value="F:allantoinase activity"/>
    <property type="evidence" value="ECO:0007669"/>
    <property type="project" value="TreeGrafter"/>
</dbReference>
<comment type="cofactor">
    <cofactor evidence="6">
        <name>Zn(2+)</name>
        <dbReference type="ChEBI" id="CHEBI:29105"/>
    </cofactor>
    <text evidence="6">Binds 2 Zn(2+) ions per subunit.</text>
</comment>
<feature type="binding site" evidence="6">
    <location>
        <position position="182"/>
    </location>
    <ligand>
        <name>Zn(2+)</name>
        <dbReference type="ChEBI" id="CHEBI:29105"/>
        <label>2</label>
    </ligand>
</feature>
<dbReference type="PANTHER" id="PTHR43668:SF2">
    <property type="entry name" value="ALLANTOINASE"/>
    <property type="match status" value="1"/>
</dbReference>
<dbReference type="InterPro" id="IPR004722">
    <property type="entry name" value="DHOase"/>
</dbReference>
<comment type="similarity">
    <text evidence="2 6">Belongs to the metallo-dependent hydrolases superfamily. DHOase family. Class I DHOase subfamily.</text>
</comment>
<gene>
    <name evidence="6" type="primary">pyrC</name>
    <name evidence="8" type="ORF">FK531_18040</name>
</gene>
<dbReference type="InterPro" id="IPR002195">
    <property type="entry name" value="Dihydroorotase_CS"/>
</dbReference>
<dbReference type="SUPFAM" id="SSF51338">
    <property type="entry name" value="Composite domain of metallo-dependent hydrolases"/>
    <property type="match status" value="1"/>
</dbReference>
<dbReference type="GO" id="GO:0004151">
    <property type="term" value="F:dihydroorotase activity"/>
    <property type="evidence" value="ECO:0007669"/>
    <property type="project" value="UniProtKB-UniRule"/>
</dbReference>
<comment type="pathway">
    <text evidence="6">Pyrimidine metabolism; UMP biosynthesis via de novo pathway; (S)-dihydroorotate from bicarbonate: step 3/3.</text>
</comment>
<dbReference type="Gene3D" id="2.30.40.10">
    <property type="entry name" value="Urease, subunit C, domain 1"/>
    <property type="match status" value="1"/>
</dbReference>
<evidence type="ECO:0000313" key="9">
    <source>
        <dbReference type="Proteomes" id="UP000316256"/>
    </source>
</evidence>
<protein>
    <recommendedName>
        <fullName evidence="6">Dihydroorotase</fullName>
        <shortName evidence="6">DHOase</shortName>
        <ecNumber evidence="6">3.5.2.3</ecNumber>
    </recommendedName>
</protein>
<dbReference type="GO" id="GO:0008270">
    <property type="term" value="F:zinc ion binding"/>
    <property type="evidence" value="ECO:0007669"/>
    <property type="project" value="UniProtKB-UniRule"/>
</dbReference>
<feature type="binding site" evidence="6">
    <location>
        <position position="235"/>
    </location>
    <ligand>
        <name>Zn(2+)</name>
        <dbReference type="ChEBI" id="CHEBI:29105"/>
        <label>2</label>
    </ligand>
</feature>
<evidence type="ECO:0000259" key="7">
    <source>
        <dbReference type="Pfam" id="PF12890"/>
    </source>
</evidence>
<keyword evidence="5 6" id="KW-0665">Pyrimidine biosynthesis</keyword>
<comment type="catalytic activity">
    <reaction evidence="6">
        <text>(S)-dihydroorotate + H2O = N-carbamoyl-L-aspartate + H(+)</text>
        <dbReference type="Rhea" id="RHEA:24296"/>
        <dbReference type="ChEBI" id="CHEBI:15377"/>
        <dbReference type="ChEBI" id="CHEBI:15378"/>
        <dbReference type="ChEBI" id="CHEBI:30864"/>
        <dbReference type="ChEBI" id="CHEBI:32814"/>
        <dbReference type="EC" id="3.5.2.3"/>
    </reaction>
</comment>
<evidence type="ECO:0000256" key="4">
    <source>
        <dbReference type="ARBA" id="ARBA00022801"/>
    </source>
</evidence>
<dbReference type="GO" id="GO:0044205">
    <property type="term" value="P:'de novo' UMP biosynthetic process"/>
    <property type="evidence" value="ECO:0007669"/>
    <property type="project" value="UniProtKB-UniRule"/>
</dbReference>
<reference evidence="8 9" key="1">
    <citation type="submission" date="2019-06" db="EMBL/GenBank/DDBJ databases">
        <title>Rhodococcus spaelei sp. nov., isolated from a cave.</title>
        <authorList>
            <person name="Lee S.D."/>
        </authorList>
    </citation>
    <scope>NUCLEOTIDE SEQUENCE [LARGE SCALE GENOMIC DNA]</scope>
    <source>
        <strain evidence="8 9">C9-5</strain>
    </source>
</reference>
<dbReference type="OrthoDB" id="9803027at2"/>
<dbReference type="InterPro" id="IPR024403">
    <property type="entry name" value="DHOase_cat"/>
</dbReference>
<feature type="binding site" evidence="6">
    <location>
        <position position="95"/>
    </location>
    <ligand>
        <name>substrate</name>
    </ligand>
</feature>
<dbReference type="NCBIfam" id="TIGR00857">
    <property type="entry name" value="pyrC_multi"/>
    <property type="match status" value="1"/>
</dbReference>
<keyword evidence="6" id="KW-0862">Zinc</keyword>
<sequence length="434" mass="45882">MSETNAVLIRGARIYGEGEPQDVLISDGEIREIGAGLTAPEGADVIDGGDQVLLPGFVDMHTHLREPGREDTETIETGSAAAALGGFTAVFAMANTSPVADSVVVTDHVWRRGQEVGLVDVHPVGAVTVGLEGKQLAEMATMAAGVGKVRMFSDDGHCVYDPLIMRRALEYSSALGVLIAQHAEEPRLTVGAVAHEGPTAARLGLGGWPRAAEESIVARDALLARDAGARVHICHASTAGTVELLKWARGQGISITAEVTPHHLLLDDSRLETYDGVNRVNPPLREASDVAALRQALADGVVDCVATDHAPHAEQDKCCEFSQARPGMLGLETSLAIIARTMVETGLLDWRGVAKVMSERPAEIVGLPDQGRPIAVGEPANLTLVDPDREWTVHGPDLASVANNTPYEAMTFGARVTTTLLRGRVTVRDGKVQA</sequence>
<feature type="binding site" evidence="6">
    <location>
        <position position="312"/>
    </location>
    <ligand>
        <name>substrate</name>
    </ligand>
</feature>
<feature type="active site" evidence="6">
    <location>
        <position position="308"/>
    </location>
</feature>
<evidence type="ECO:0000313" key="8">
    <source>
        <dbReference type="EMBL" id="TQF66403.1"/>
    </source>
</evidence>
<evidence type="ECO:0000256" key="2">
    <source>
        <dbReference type="ARBA" id="ARBA00010286"/>
    </source>
</evidence>
<keyword evidence="3 6" id="KW-0479">Metal-binding</keyword>
<dbReference type="Gene3D" id="3.20.20.140">
    <property type="entry name" value="Metal-dependent hydrolases"/>
    <property type="match status" value="1"/>
</dbReference>
<dbReference type="EMBL" id="VIGH01000008">
    <property type="protein sequence ID" value="TQF66403.1"/>
    <property type="molecule type" value="Genomic_DNA"/>
</dbReference>
<feature type="binding site" evidence="6">
    <location>
        <position position="308"/>
    </location>
    <ligand>
        <name>Zn(2+)</name>
        <dbReference type="ChEBI" id="CHEBI:29105"/>
        <label>1</label>
    </ligand>
</feature>
<feature type="binding site" evidence="6">
    <location>
        <position position="281"/>
    </location>
    <ligand>
        <name>substrate</name>
    </ligand>
</feature>
<proteinExistence type="inferred from homology"/>
<dbReference type="AlphaFoldDB" id="A0A541B252"/>
<feature type="binding site" evidence="6">
    <location>
        <position position="155"/>
    </location>
    <ligand>
        <name>Zn(2+)</name>
        <dbReference type="ChEBI" id="CHEBI:29105"/>
        <label>2</label>
    </ligand>
</feature>
<feature type="binding site" evidence="6">
    <location>
        <position position="63"/>
    </location>
    <ligand>
        <name>Zn(2+)</name>
        <dbReference type="ChEBI" id="CHEBI:29105"/>
        <label>1</label>
    </ligand>
</feature>
<dbReference type="InterPro" id="IPR011059">
    <property type="entry name" value="Metal-dep_hydrolase_composite"/>
</dbReference>
<dbReference type="GO" id="GO:0006145">
    <property type="term" value="P:purine nucleobase catabolic process"/>
    <property type="evidence" value="ECO:0007669"/>
    <property type="project" value="TreeGrafter"/>
</dbReference>
<dbReference type="PROSITE" id="PS00483">
    <property type="entry name" value="DIHYDROOROTASE_2"/>
    <property type="match status" value="1"/>
</dbReference>
<evidence type="ECO:0000256" key="3">
    <source>
        <dbReference type="ARBA" id="ARBA00022723"/>
    </source>
</evidence>
<dbReference type="Proteomes" id="UP000316256">
    <property type="component" value="Unassembled WGS sequence"/>
</dbReference>
<dbReference type="GO" id="GO:0005737">
    <property type="term" value="C:cytoplasm"/>
    <property type="evidence" value="ECO:0007669"/>
    <property type="project" value="TreeGrafter"/>
</dbReference>
<evidence type="ECO:0000256" key="5">
    <source>
        <dbReference type="ARBA" id="ARBA00022975"/>
    </source>
</evidence>
<dbReference type="SUPFAM" id="SSF51556">
    <property type="entry name" value="Metallo-dependent hydrolases"/>
    <property type="match status" value="1"/>
</dbReference>